<keyword evidence="4" id="KW-1185">Reference proteome</keyword>
<feature type="transmembrane region" description="Helical" evidence="1">
    <location>
        <begin position="6"/>
        <end position="24"/>
    </location>
</feature>
<gene>
    <name evidence="2" type="ORF">GFB47_12920</name>
    <name evidence="3" type="ORF">GFB47_15265</name>
</gene>
<reference evidence="3 4" key="1">
    <citation type="submission" date="2019-10" db="EMBL/GenBank/DDBJ databases">
        <title>Vibrio sp. nov., isolated from Coralline algae surface.</title>
        <authorList>
            <person name="Geng Y."/>
            <person name="Zhang X."/>
        </authorList>
    </citation>
    <scope>NUCLEOTIDE SEQUENCE [LARGE SCALE GENOMIC DNA]</scope>
    <source>
        <strain evidence="3 4">SM1977</strain>
    </source>
</reference>
<protein>
    <submittedName>
        <fullName evidence="3">DUF2681 domain-containing protein</fullName>
    </submittedName>
</protein>
<keyword evidence="1" id="KW-0812">Transmembrane</keyword>
<sequence>MSFSIMTYLIAGAAAAFVFLFWLMNYYKAKSKRIAGQLEQANVMNAQLQTEIKHVQIKQKIEADNFALDGDQLDERMREKGYYRQQ</sequence>
<dbReference type="EMBL" id="CP045700">
    <property type="protein sequence ID" value="QGA66750.1"/>
    <property type="molecule type" value="Genomic_DNA"/>
</dbReference>
<dbReference type="Proteomes" id="UP000348942">
    <property type="component" value="Chromosome 2"/>
</dbReference>
<dbReference type="Pfam" id="PF10883">
    <property type="entry name" value="DUF2681"/>
    <property type="match status" value="1"/>
</dbReference>
<proteinExistence type="predicted"/>
<keyword evidence="1" id="KW-0472">Membrane</keyword>
<evidence type="ECO:0000313" key="2">
    <source>
        <dbReference type="EMBL" id="QGA66329.1"/>
    </source>
</evidence>
<evidence type="ECO:0000256" key="1">
    <source>
        <dbReference type="SAM" id="Phobius"/>
    </source>
</evidence>
<name>A0A5Q0TIP8_9VIBR</name>
<evidence type="ECO:0000313" key="4">
    <source>
        <dbReference type="Proteomes" id="UP000348942"/>
    </source>
</evidence>
<dbReference type="AlphaFoldDB" id="A0A5Q0TIP8"/>
<evidence type="ECO:0000313" key="3">
    <source>
        <dbReference type="EMBL" id="QGA66750.1"/>
    </source>
</evidence>
<dbReference type="EMBL" id="CP045700">
    <property type="protein sequence ID" value="QGA66329.1"/>
    <property type="molecule type" value="Genomic_DNA"/>
</dbReference>
<accession>A0A5Q0TIP8</accession>
<keyword evidence="1" id="KW-1133">Transmembrane helix</keyword>
<organism evidence="3 4">
    <name type="scientific">Vibrio algicola</name>
    <dbReference type="NCBI Taxonomy" id="2662262"/>
    <lineage>
        <taxon>Bacteria</taxon>
        <taxon>Pseudomonadati</taxon>
        <taxon>Pseudomonadota</taxon>
        <taxon>Gammaproteobacteria</taxon>
        <taxon>Vibrionales</taxon>
        <taxon>Vibrionaceae</taxon>
        <taxon>Vibrio</taxon>
    </lineage>
</organism>
<dbReference type="RefSeq" id="WP_153448463.1">
    <property type="nucleotide sequence ID" value="NZ_CP045700.1"/>
</dbReference>
<dbReference type="InterPro" id="IPR020274">
    <property type="entry name" value="Uncharacterised_HI1496"/>
</dbReference>